<dbReference type="GO" id="GO:0016887">
    <property type="term" value="F:ATP hydrolysis activity"/>
    <property type="evidence" value="ECO:0007669"/>
    <property type="project" value="InterPro"/>
</dbReference>
<reference evidence="5" key="1">
    <citation type="submission" date="2016-10" db="EMBL/GenBank/DDBJ databases">
        <authorList>
            <person name="Varghese N."/>
            <person name="Submissions S."/>
        </authorList>
    </citation>
    <scope>NUCLEOTIDE SEQUENCE [LARGE SCALE GENOMIC DNA]</scope>
    <source>
        <strain evidence="5">DSM 17038</strain>
    </source>
</reference>
<evidence type="ECO:0000256" key="1">
    <source>
        <dbReference type="ARBA" id="ARBA00022741"/>
    </source>
</evidence>
<dbReference type="GO" id="GO:0005524">
    <property type="term" value="F:ATP binding"/>
    <property type="evidence" value="ECO:0007669"/>
    <property type="project" value="UniProtKB-KW"/>
</dbReference>
<name>A0A1I2U957_9FIRM</name>
<dbReference type="Pfam" id="PF00005">
    <property type="entry name" value="ABC_tran"/>
    <property type="match status" value="1"/>
</dbReference>
<dbReference type="PANTHER" id="PTHR43038:SF3">
    <property type="entry name" value="ABC TRANSPORTER G FAMILY MEMBER 20 ISOFORM X1"/>
    <property type="match status" value="1"/>
</dbReference>
<dbReference type="Gene3D" id="3.40.50.300">
    <property type="entry name" value="P-loop containing nucleotide triphosphate hydrolases"/>
    <property type="match status" value="1"/>
</dbReference>
<accession>A0A1I2U957</accession>
<dbReference type="PANTHER" id="PTHR43038">
    <property type="entry name" value="ATP-BINDING CASSETTE, SUB-FAMILY H, MEMBER 1"/>
    <property type="match status" value="1"/>
</dbReference>
<dbReference type="PROSITE" id="PS00211">
    <property type="entry name" value="ABC_TRANSPORTER_1"/>
    <property type="match status" value="1"/>
</dbReference>
<organism evidence="4 5">
    <name type="scientific">Desulfotruncus arcticus DSM 17038</name>
    <dbReference type="NCBI Taxonomy" id="1121424"/>
    <lineage>
        <taxon>Bacteria</taxon>
        <taxon>Bacillati</taxon>
        <taxon>Bacillota</taxon>
        <taxon>Clostridia</taxon>
        <taxon>Eubacteriales</taxon>
        <taxon>Desulfallaceae</taxon>
        <taxon>Desulfotruncus</taxon>
    </lineage>
</organism>
<keyword evidence="2 4" id="KW-0067">ATP-binding</keyword>
<dbReference type="PROSITE" id="PS50893">
    <property type="entry name" value="ABC_TRANSPORTER_2"/>
    <property type="match status" value="1"/>
</dbReference>
<dbReference type="InterPro" id="IPR017871">
    <property type="entry name" value="ABC_transporter-like_CS"/>
</dbReference>
<dbReference type="STRING" id="341036.SAMN05660649_02458"/>
<evidence type="ECO:0000256" key="2">
    <source>
        <dbReference type="ARBA" id="ARBA00022840"/>
    </source>
</evidence>
<protein>
    <submittedName>
        <fullName evidence="4">ABC-2 type transport system ATP-binding protein</fullName>
    </submittedName>
</protein>
<evidence type="ECO:0000313" key="5">
    <source>
        <dbReference type="Proteomes" id="UP000199337"/>
    </source>
</evidence>
<dbReference type="InterPro" id="IPR027417">
    <property type="entry name" value="P-loop_NTPase"/>
</dbReference>
<evidence type="ECO:0000259" key="3">
    <source>
        <dbReference type="PROSITE" id="PS50893"/>
    </source>
</evidence>
<proteinExistence type="predicted"/>
<dbReference type="EMBL" id="FOOX01000008">
    <property type="protein sequence ID" value="SFG71121.1"/>
    <property type="molecule type" value="Genomic_DNA"/>
</dbReference>
<dbReference type="SMART" id="SM00382">
    <property type="entry name" value="AAA"/>
    <property type="match status" value="1"/>
</dbReference>
<feature type="domain" description="ABC transporter" evidence="3">
    <location>
        <begin position="6"/>
        <end position="235"/>
    </location>
</feature>
<dbReference type="AlphaFoldDB" id="A0A1I2U957"/>
<dbReference type="InterPro" id="IPR003439">
    <property type="entry name" value="ABC_transporter-like_ATP-bd"/>
</dbReference>
<gene>
    <name evidence="4" type="ORF">SAMN05660649_02458</name>
</gene>
<dbReference type="SUPFAM" id="SSF52540">
    <property type="entry name" value="P-loop containing nucleoside triphosphate hydrolases"/>
    <property type="match status" value="1"/>
</dbReference>
<keyword evidence="5" id="KW-1185">Reference proteome</keyword>
<sequence>MEEYVVTTDKLTKVFGSFTAVDSLTMNIRRGEIYGFLGPNGAGKSTAIRMLCGILEPTSGSGRVLGYDLVREAEKVKQKIGYMSQKFSLYDDLSVRENLNFYAGLYGVNGVLRKTRVQAMVDMAGLQGRENELTANLSGGWKQRLALGCAIISKPSIIFLDEPTSGVSPTSRRLFFNIIRKLAGEGAAVLVTTHFMDEAEYCDNIAFISAGRLMAVDTPDNLKKSVIEGCLVEAELPDAIDWINKIEELPYVKECSVHGPVLHVLLEHEQNIAYLAEFTHAEINRVTPSLEDVFIALARKTRNGVPTEDEQKIS</sequence>
<dbReference type="RefSeq" id="WP_092471659.1">
    <property type="nucleotide sequence ID" value="NZ_FOOX01000008.1"/>
</dbReference>
<dbReference type="InterPro" id="IPR003593">
    <property type="entry name" value="AAA+_ATPase"/>
</dbReference>
<dbReference type="OrthoDB" id="9804819at2"/>
<dbReference type="Proteomes" id="UP000199337">
    <property type="component" value="Unassembled WGS sequence"/>
</dbReference>
<keyword evidence="1" id="KW-0547">Nucleotide-binding</keyword>
<evidence type="ECO:0000313" key="4">
    <source>
        <dbReference type="EMBL" id="SFG71121.1"/>
    </source>
</evidence>